<dbReference type="EMBL" id="CAJOBA010063959">
    <property type="protein sequence ID" value="CAF4348982.1"/>
    <property type="molecule type" value="Genomic_DNA"/>
</dbReference>
<keyword evidence="2" id="KW-1133">Transmembrane helix</keyword>
<dbReference type="Gene3D" id="3.10.20.90">
    <property type="entry name" value="Phosphatidylinositol 3-kinase Catalytic Subunit, Chain A, domain 1"/>
    <property type="match status" value="1"/>
</dbReference>
<keyword evidence="2" id="KW-0472">Membrane</keyword>
<proteinExistence type="predicted"/>
<dbReference type="AlphaFoldDB" id="A0A8S2FTF7"/>
<organism evidence="4 6">
    <name type="scientific">Didymodactylos carnosus</name>
    <dbReference type="NCBI Taxonomy" id="1234261"/>
    <lineage>
        <taxon>Eukaryota</taxon>
        <taxon>Metazoa</taxon>
        <taxon>Spiralia</taxon>
        <taxon>Gnathifera</taxon>
        <taxon>Rotifera</taxon>
        <taxon>Eurotatoria</taxon>
        <taxon>Bdelloidea</taxon>
        <taxon>Philodinida</taxon>
        <taxon>Philodinidae</taxon>
        <taxon>Didymodactylos</taxon>
    </lineage>
</organism>
<dbReference type="Pfam" id="PF20170">
    <property type="entry name" value="Plexin_RBD"/>
    <property type="match status" value="1"/>
</dbReference>
<dbReference type="Proteomes" id="UP000682733">
    <property type="component" value="Unassembled WGS sequence"/>
</dbReference>
<sequence length="410" mass="47397">DSSDDKKTLNLSNLTGDSCSYNGSTLAPIRLRIGYHEHLIGYLSYVSRSKTSTLTSILCLAGVSCVLTIFFLTIVICLFLKLRQRQQHQTHQQKKSQLWSTTTSASTTGTSTDLTSAPYYQVYEQIGNSDTILRDGQDDWTRTSSNRTLLCPFHQQSISPPTSPSTIPFLTTITIDQEYLKQILIPKNIDKYETIENLYHSNRLESLNIFYSLLKLDTFSSAFIYQSLLNNSSYMDFIQCYLYVIRYNHQQLESFYLKNTLSSSSINNNDSIHHLSLIYFLSTIIHLTYTELYEYFHIFDDFIRILIDYLDSSPCDQLLSRSMRSLSYDTLLPIDIQYRSIQLQVDYDDFCTSKINVPVLDIDTIEQLRLKIVQYINVYQLESKIKPNDIELYLNQTNVCSTCSCNQQCQ</sequence>
<name>A0A8S2FTF7_9BILA</name>
<evidence type="ECO:0000256" key="1">
    <source>
        <dbReference type="SAM" id="MobiDB-lite"/>
    </source>
</evidence>
<gene>
    <name evidence="4" type="ORF">OVA965_LOCUS39641</name>
    <name evidence="5" type="ORF">TMI583_LOCUS40977</name>
</gene>
<dbReference type="GO" id="GO:0017154">
    <property type="term" value="F:semaphorin receptor activity"/>
    <property type="evidence" value="ECO:0007669"/>
    <property type="project" value="InterPro"/>
</dbReference>
<feature type="non-terminal residue" evidence="4">
    <location>
        <position position="1"/>
    </location>
</feature>
<evidence type="ECO:0000313" key="5">
    <source>
        <dbReference type="EMBL" id="CAF4348982.1"/>
    </source>
</evidence>
<evidence type="ECO:0000313" key="6">
    <source>
        <dbReference type="Proteomes" id="UP000677228"/>
    </source>
</evidence>
<feature type="transmembrane region" description="Helical" evidence="2">
    <location>
        <begin position="54"/>
        <end position="80"/>
    </location>
</feature>
<dbReference type="InterPro" id="IPR046800">
    <property type="entry name" value="Plexin_RBD"/>
</dbReference>
<reference evidence="4" key="1">
    <citation type="submission" date="2021-02" db="EMBL/GenBank/DDBJ databases">
        <authorList>
            <person name="Nowell W R."/>
        </authorList>
    </citation>
    <scope>NUCLEOTIDE SEQUENCE</scope>
</reference>
<comment type="caution">
    <text evidence="4">The sequence shown here is derived from an EMBL/GenBank/DDBJ whole genome shotgun (WGS) entry which is preliminary data.</text>
</comment>
<accession>A0A8S2FTF7</accession>
<evidence type="ECO:0000313" key="4">
    <source>
        <dbReference type="EMBL" id="CAF1557727.1"/>
    </source>
</evidence>
<feature type="non-terminal residue" evidence="4">
    <location>
        <position position="410"/>
    </location>
</feature>
<keyword evidence="2" id="KW-0812">Transmembrane</keyword>
<dbReference type="EMBL" id="CAJNOK010041397">
    <property type="protein sequence ID" value="CAF1557727.1"/>
    <property type="molecule type" value="Genomic_DNA"/>
</dbReference>
<protein>
    <recommendedName>
        <fullName evidence="3">Plexin cytoplasmic RhoGTPase-binding domain-containing protein</fullName>
    </recommendedName>
</protein>
<dbReference type="Proteomes" id="UP000677228">
    <property type="component" value="Unassembled WGS sequence"/>
</dbReference>
<evidence type="ECO:0000256" key="2">
    <source>
        <dbReference type="SAM" id="Phobius"/>
    </source>
</evidence>
<feature type="domain" description="Plexin cytoplasmic RhoGTPase-binding" evidence="3">
    <location>
        <begin position="326"/>
        <end position="398"/>
    </location>
</feature>
<feature type="compositionally biased region" description="Low complexity" evidence="1">
    <location>
        <begin position="95"/>
        <end position="110"/>
    </location>
</feature>
<evidence type="ECO:0000259" key="3">
    <source>
        <dbReference type="Pfam" id="PF20170"/>
    </source>
</evidence>
<feature type="region of interest" description="Disordered" evidence="1">
    <location>
        <begin position="91"/>
        <end position="110"/>
    </location>
</feature>